<dbReference type="Proteomes" id="UP000515203">
    <property type="component" value="Unplaced"/>
</dbReference>
<gene>
    <name evidence="3" type="primary">Adgb</name>
</gene>
<accession>A0A6P6DN90</accession>
<dbReference type="RefSeq" id="XP_023561554.1">
    <property type="nucleotide sequence ID" value="XM_023705786.1"/>
</dbReference>
<feature type="compositionally biased region" description="Basic and acidic residues" evidence="1">
    <location>
        <begin position="78"/>
        <end position="88"/>
    </location>
</feature>
<dbReference type="PANTHER" id="PTHR46298:SF1">
    <property type="entry name" value="ANDROGLOBIN"/>
    <property type="match status" value="1"/>
</dbReference>
<dbReference type="AlphaFoldDB" id="A0A6P6DN90"/>
<dbReference type="GeneID" id="111813824"/>
<name>A0A6P6DN90_OCTDE</name>
<proteinExistence type="predicted"/>
<dbReference type="PANTHER" id="PTHR46298">
    <property type="entry name" value="ANDROGLOBIN"/>
    <property type="match status" value="1"/>
</dbReference>
<dbReference type="CTD" id="79747"/>
<evidence type="ECO:0000313" key="2">
    <source>
        <dbReference type="Proteomes" id="UP000515203"/>
    </source>
</evidence>
<reference evidence="3" key="1">
    <citation type="submission" date="2025-08" db="UniProtKB">
        <authorList>
            <consortium name="RefSeq"/>
        </authorList>
    </citation>
    <scope>IDENTIFICATION</scope>
</reference>
<evidence type="ECO:0000256" key="1">
    <source>
        <dbReference type="SAM" id="MobiDB-lite"/>
    </source>
</evidence>
<dbReference type="InterPro" id="IPR053033">
    <property type="entry name" value="Androglobin-like"/>
</dbReference>
<sequence length="99" mass="11987">MQKAEEIRQFQEYKNRVLSSRKTDRKEEFNEVLNKYTQMQDSLDEARQKILDIREEYRRKMLEAQRLKLEAQTAQEAEPEKKETEKKALAPANQKKKKK</sequence>
<organism evidence="2 3">
    <name type="scientific">Octodon degus</name>
    <name type="common">Degu</name>
    <name type="synonym">Sciurus degus</name>
    <dbReference type="NCBI Taxonomy" id="10160"/>
    <lineage>
        <taxon>Eukaryota</taxon>
        <taxon>Metazoa</taxon>
        <taxon>Chordata</taxon>
        <taxon>Craniata</taxon>
        <taxon>Vertebrata</taxon>
        <taxon>Euteleostomi</taxon>
        <taxon>Mammalia</taxon>
        <taxon>Eutheria</taxon>
        <taxon>Euarchontoglires</taxon>
        <taxon>Glires</taxon>
        <taxon>Rodentia</taxon>
        <taxon>Hystricomorpha</taxon>
        <taxon>Octodontidae</taxon>
        <taxon>Octodon</taxon>
    </lineage>
</organism>
<dbReference type="InParanoid" id="A0A6P6DN90"/>
<keyword evidence="2" id="KW-1185">Reference proteome</keyword>
<dbReference type="OrthoDB" id="9374162at2759"/>
<protein>
    <submittedName>
        <fullName evidence="3">Androglobin</fullName>
    </submittedName>
</protein>
<feature type="region of interest" description="Disordered" evidence="1">
    <location>
        <begin position="70"/>
        <end position="99"/>
    </location>
</feature>
<evidence type="ECO:0000313" key="3">
    <source>
        <dbReference type="RefSeq" id="XP_023561554.1"/>
    </source>
</evidence>